<feature type="non-terminal residue" evidence="1">
    <location>
        <position position="176"/>
    </location>
</feature>
<name>A0A7J7E8G2_DICBM</name>
<dbReference type="Proteomes" id="UP000551758">
    <property type="component" value="Unassembled WGS sequence"/>
</dbReference>
<protein>
    <submittedName>
        <fullName evidence="1">Uncharacterized protein</fullName>
    </submittedName>
</protein>
<evidence type="ECO:0000313" key="1">
    <source>
        <dbReference type="EMBL" id="KAF5911973.1"/>
    </source>
</evidence>
<reference evidence="1 2" key="1">
    <citation type="journal article" date="2020" name="Mol. Biol. Evol.">
        <title>Interspecific Gene Flow and the Evolution of Specialization in Black and White Rhinoceros.</title>
        <authorList>
            <person name="Moodley Y."/>
            <person name="Westbury M.V."/>
            <person name="Russo I.M."/>
            <person name="Gopalakrishnan S."/>
            <person name="Rakotoarivelo A."/>
            <person name="Olsen R.A."/>
            <person name="Prost S."/>
            <person name="Tunstall T."/>
            <person name="Ryder O.A."/>
            <person name="Dalen L."/>
            <person name="Bruford M.W."/>
        </authorList>
    </citation>
    <scope>NUCLEOTIDE SEQUENCE [LARGE SCALE GENOMIC DNA]</scope>
    <source>
        <strain evidence="1">SBR-YM</strain>
        <tissue evidence="1">Skin</tissue>
    </source>
</reference>
<dbReference type="EMBL" id="JACDTQ010003878">
    <property type="protein sequence ID" value="KAF5911973.1"/>
    <property type="molecule type" value="Genomic_DNA"/>
</dbReference>
<sequence length="176" mass="18561">GQAGAGVQVGFQPVTWSLPPPFFPGPATDRRSCPGLTQPIWRRWLGKPPVNTLRPMCLPRAAVKTASTLRRPTEQGTSIPSLDGAVQIPAGSLMTPRRKLIPAALIKVSPGAGASSDIFSYLEYAEMAPGPRSQGNPFQEAGSSSPRILVSGCFSALLSAESPTGWQVVSLEITQP</sequence>
<proteinExistence type="predicted"/>
<dbReference type="AlphaFoldDB" id="A0A7J7E8G2"/>
<gene>
    <name evidence="1" type="ORF">HPG69_009929</name>
</gene>
<comment type="caution">
    <text evidence="1">The sequence shown here is derived from an EMBL/GenBank/DDBJ whole genome shotgun (WGS) entry which is preliminary data.</text>
</comment>
<evidence type="ECO:0000313" key="2">
    <source>
        <dbReference type="Proteomes" id="UP000551758"/>
    </source>
</evidence>
<keyword evidence="2" id="KW-1185">Reference proteome</keyword>
<organism evidence="1 2">
    <name type="scientific">Diceros bicornis minor</name>
    <name type="common">South-central black rhinoceros</name>
    <dbReference type="NCBI Taxonomy" id="77932"/>
    <lineage>
        <taxon>Eukaryota</taxon>
        <taxon>Metazoa</taxon>
        <taxon>Chordata</taxon>
        <taxon>Craniata</taxon>
        <taxon>Vertebrata</taxon>
        <taxon>Euteleostomi</taxon>
        <taxon>Mammalia</taxon>
        <taxon>Eutheria</taxon>
        <taxon>Laurasiatheria</taxon>
        <taxon>Perissodactyla</taxon>
        <taxon>Rhinocerotidae</taxon>
        <taxon>Diceros</taxon>
    </lineage>
</organism>
<accession>A0A7J7E8G2</accession>